<feature type="compositionally biased region" description="Acidic residues" evidence="1">
    <location>
        <begin position="334"/>
        <end position="345"/>
    </location>
</feature>
<evidence type="ECO:0000256" key="1">
    <source>
        <dbReference type="SAM" id="MobiDB-lite"/>
    </source>
</evidence>
<feature type="region of interest" description="Disordered" evidence="1">
    <location>
        <begin position="683"/>
        <end position="847"/>
    </location>
</feature>
<name>A0AAW0B2B2_9AGAR</name>
<accession>A0AAW0B2B2</accession>
<comment type="caution">
    <text evidence="2">The sequence shown here is derived from an EMBL/GenBank/DDBJ whole genome shotgun (WGS) entry which is preliminary data.</text>
</comment>
<dbReference type="AlphaFoldDB" id="A0AAW0B2B2"/>
<dbReference type="Proteomes" id="UP001383192">
    <property type="component" value="Unassembled WGS sequence"/>
</dbReference>
<feature type="region of interest" description="Disordered" evidence="1">
    <location>
        <begin position="321"/>
        <end position="439"/>
    </location>
</feature>
<feature type="compositionally biased region" description="Low complexity" evidence="1">
    <location>
        <begin position="127"/>
        <end position="146"/>
    </location>
</feature>
<feature type="compositionally biased region" description="Pro residues" evidence="1">
    <location>
        <begin position="275"/>
        <end position="284"/>
    </location>
</feature>
<protein>
    <submittedName>
        <fullName evidence="2">Uncharacterized protein</fullName>
    </submittedName>
</protein>
<reference evidence="2 3" key="1">
    <citation type="submission" date="2024-01" db="EMBL/GenBank/DDBJ databases">
        <title>A draft genome for a cacao thread blight-causing isolate of Paramarasmius palmivorus.</title>
        <authorList>
            <person name="Baruah I.K."/>
            <person name="Bukari Y."/>
            <person name="Amoako-Attah I."/>
            <person name="Meinhardt L.W."/>
            <person name="Bailey B.A."/>
            <person name="Cohen S.P."/>
        </authorList>
    </citation>
    <scope>NUCLEOTIDE SEQUENCE [LARGE SCALE GENOMIC DNA]</scope>
    <source>
        <strain evidence="2 3">GH-12</strain>
    </source>
</reference>
<feature type="compositionally biased region" description="Acidic residues" evidence="1">
    <location>
        <begin position="407"/>
        <end position="429"/>
    </location>
</feature>
<feature type="compositionally biased region" description="Low complexity" evidence="1">
    <location>
        <begin position="483"/>
        <end position="492"/>
    </location>
</feature>
<feature type="compositionally biased region" description="Pro residues" evidence="1">
    <location>
        <begin position="1"/>
        <end position="14"/>
    </location>
</feature>
<feature type="compositionally biased region" description="Polar residues" evidence="1">
    <location>
        <begin position="39"/>
        <end position="48"/>
    </location>
</feature>
<sequence length="886" mass="98233">MENKPPSNPTPSMSPAPIHLISPPPEDDLQPIHKRKRPSTATTQQTTPNPKPRKQLYLRNPNAPDYRKSATPVPYEPPTQHFESPREIFITPSPTKATRRRRTLRIKTEPPPDLDLSAPMPPPSPTDDPLLLSEPQTRMLLDSSLPPSSPPPPSPLSDDGDDDEHVHPLDFTSYRPANLSTSPPMDLSYDGPIPAFTLPPAEKVPLGEDLPADDLSSPQQTTTLEEGEGEYTGRFRQLVIPTKPDPPDARTKERMELWGRPVSPYPYELDRSQTLPPPELPAPSSPLVRDLSLLGLPSRAFSSPTKPNRRRETASFARAKALFGVRSSSPPPVVDDDVPAEEEGVEKDADVAADVDPFNFSSLSLHAPQPRLPSPQPQPLPSTSLPTTSHPEPEEPEEQEPTASPEPEPEIAQEVDGSEDESDPDDDDPSLIKITSSDPRAAARAAAILKQHDYDCYARLLLRRRSKPKTKHQTVDDLRRKTISSSSTSGISKRPRVPRKSVGVLDELVDEASFTLENANTSTPVKTTKTPKRPPATGTSDWNKDHWRFLDGCFTDVRLLDAEGNMKPVDQVDLGEVVDRFIDLIGGEEGEVGWSRDELLGRARAIRKKQARGQVGVPATPLTVPARPVTDVWRFDTPEFTPLPLSKLKYAPKDKDWVLPSPAPFKPSVLQAPRYGHLLDEARKVHSSGSSSLETTPQEPEEQEGEGEEQEDVPEEEEWEDELEVSRSLSLEPDSDNDSDQEAHPESRRTTLGGKLQGLLFSYLPTLSSKPQPKPKPSARPVLPPPPPARPRQINTPARPVPVPTKVPKGKDDLNHVEIPKPKARVRERPRRLKELRPVSVPEKEQEQVKVVVKEVKRKSSVKDLVKSFEEREKAGEKGKVPAWKP</sequence>
<evidence type="ECO:0000313" key="3">
    <source>
        <dbReference type="Proteomes" id="UP001383192"/>
    </source>
</evidence>
<proteinExistence type="predicted"/>
<feature type="compositionally biased region" description="Basic and acidic residues" evidence="1">
    <location>
        <begin position="245"/>
        <end position="257"/>
    </location>
</feature>
<feature type="compositionally biased region" description="Pro residues" evidence="1">
    <location>
        <begin position="772"/>
        <end position="790"/>
    </location>
</feature>
<feature type="compositionally biased region" description="Acidic residues" evidence="1">
    <location>
        <begin position="699"/>
        <end position="723"/>
    </location>
</feature>
<feature type="compositionally biased region" description="Pro residues" evidence="1">
    <location>
        <begin position="370"/>
        <end position="380"/>
    </location>
</feature>
<feature type="compositionally biased region" description="Basic and acidic residues" evidence="1">
    <location>
        <begin position="809"/>
        <end position="847"/>
    </location>
</feature>
<feature type="compositionally biased region" description="Pro residues" evidence="1">
    <location>
        <begin position="109"/>
        <end position="126"/>
    </location>
</feature>
<feature type="region of interest" description="Disordered" evidence="1">
    <location>
        <begin position="1"/>
        <end position="291"/>
    </location>
</feature>
<organism evidence="2 3">
    <name type="scientific">Paramarasmius palmivorus</name>
    <dbReference type="NCBI Taxonomy" id="297713"/>
    <lineage>
        <taxon>Eukaryota</taxon>
        <taxon>Fungi</taxon>
        <taxon>Dikarya</taxon>
        <taxon>Basidiomycota</taxon>
        <taxon>Agaricomycotina</taxon>
        <taxon>Agaricomycetes</taxon>
        <taxon>Agaricomycetidae</taxon>
        <taxon>Agaricales</taxon>
        <taxon>Marasmiineae</taxon>
        <taxon>Marasmiaceae</taxon>
        <taxon>Paramarasmius</taxon>
    </lineage>
</organism>
<feature type="region of interest" description="Disordered" evidence="1">
    <location>
        <begin position="519"/>
        <end position="541"/>
    </location>
</feature>
<feature type="region of interest" description="Disordered" evidence="1">
    <location>
        <begin position="467"/>
        <end position="498"/>
    </location>
</feature>
<dbReference type="EMBL" id="JAYKXP010000194">
    <property type="protein sequence ID" value="KAK7020146.1"/>
    <property type="molecule type" value="Genomic_DNA"/>
</dbReference>
<evidence type="ECO:0000313" key="2">
    <source>
        <dbReference type="EMBL" id="KAK7020146.1"/>
    </source>
</evidence>
<keyword evidence="3" id="KW-1185">Reference proteome</keyword>
<gene>
    <name evidence="2" type="ORF">VNI00_017867</name>
</gene>
<feature type="compositionally biased region" description="Low complexity" evidence="1">
    <location>
        <begin position="381"/>
        <end position="390"/>
    </location>
</feature>